<keyword evidence="3" id="KW-0443">Lipid metabolism</keyword>
<keyword evidence="2" id="KW-0442">Lipid degradation</keyword>
<sequence>MPYHCFRCRCDREFVSCLRSVKTRLSNALGRVFFNIAGMTCYKYEHPVKRCAEYVDPPKNNLPPWILSATKIRQHPKQPRCKEYELDTSKPKAWQFFDTFFEETNHRSTERRRRRPDSPFEMFQHLFLNLFYRIVDPI</sequence>
<gene>
    <name evidence="5" type="ORF">TCAL_04915</name>
</gene>
<dbReference type="Proteomes" id="UP000318571">
    <property type="component" value="Chromosome 10"/>
</dbReference>
<dbReference type="PANTHER" id="PTHR12253">
    <property type="entry name" value="RH14732P"/>
    <property type="match status" value="1"/>
</dbReference>
<dbReference type="GO" id="GO:0050482">
    <property type="term" value="P:arachidonate secretion"/>
    <property type="evidence" value="ECO:0007669"/>
    <property type="project" value="InterPro"/>
</dbReference>
<dbReference type="Pfam" id="PF05826">
    <property type="entry name" value="Phospholip_A2_2"/>
    <property type="match status" value="1"/>
</dbReference>
<evidence type="ECO:0000313" key="5">
    <source>
        <dbReference type="EMBL" id="TRY63727.1"/>
    </source>
</evidence>
<keyword evidence="6" id="KW-1185">Reference proteome</keyword>
<dbReference type="GO" id="GO:0016042">
    <property type="term" value="P:lipid catabolic process"/>
    <property type="evidence" value="ECO:0007669"/>
    <property type="project" value="UniProtKB-KW"/>
</dbReference>
<comment type="cofactor">
    <cofactor evidence="1">
        <name>Ca(2+)</name>
        <dbReference type="ChEBI" id="CHEBI:29108"/>
    </cofactor>
</comment>
<feature type="domain" description="Phospholipase A2-like central" evidence="4">
    <location>
        <begin position="3"/>
        <end position="44"/>
    </location>
</feature>
<evidence type="ECO:0000256" key="1">
    <source>
        <dbReference type="ARBA" id="ARBA00001913"/>
    </source>
</evidence>
<reference evidence="5 6" key="1">
    <citation type="journal article" date="2018" name="Nat. Ecol. Evol.">
        <title>Genomic signatures of mitonuclear coevolution across populations of Tigriopus californicus.</title>
        <authorList>
            <person name="Barreto F.S."/>
            <person name="Watson E.T."/>
            <person name="Lima T.G."/>
            <person name="Willett C.S."/>
            <person name="Edmands S."/>
            <person name="Li W."/>
            <person name="Burton R.S."/>
        </authorList>
    </citation>
    <scope>NUCLEOTIDE SEQUENCE [LARGE SCALE GENOMIC DNA]</scope>
    <source>
        <strain evidence="5 6">San Diego</strain>
    </source>
</reference>
<dbReference type="InterPro" id="IPR016090">
    <property type="entry name" value="PLA2-like_dom"/>
</dbReference>
<dbReference type="GO" id="GO:0004623">
    <property type="term" value="F:phospholipase A2 activity"/>
    <property type="evidence" value="ECO:0007669"/>
    <property type="project" value="InterPro"/>
</dbReference>
<protein>
    <recommendedName>
        <fullName evidence="4">Phospholipase A2-like central domain-containing protein</fullName>
    </recommendedName>
</protein>
<dbReference type="AlphaFoldDB" id="A0A553NE64"/>
<dbReference type="STRING" id="6832.A0A553NE64"/>
<evidence type="ECO:0000259" key="4">
    <source>
        <dbReference type="Pfam" id="PF05826"/>
    </source>
</evidence>
<accession>A0A553NE64</accession>
<organism evidence="5 6">
    <name type="scientific">Tigriopus californicus</name>
    <name type="common">Marine copepod</name>
    <dbReference type="NCBI Taxonomy" id="6832"/>
    <lineage>
        <taxon>Eukaryota</taxon>
        <taxon>Metazoa</taxon>
        <taxon>Ecdysozoa</taxon>
        <taxon>Arthropoda</taxon>
        <taxon>Crustacea</taxon>
        <taxon>Multicrustacea</taxon>
        <taxon>Hexanauplia</taxon>
        <taxon>Copepoda</taxon>
        <taxon>Harpacticoida</taxon>
        <taxon>Harpacticidae</taxon>
        <taxon>Tigriopus</taxon>
    </lineage>
</organism>
<dbReference type="GO" id="GO:0006644">
    <property type="term" value="P:phospholipid metabolic process"/>
    <property type="evidence" value="ECO:0007669"/>
    <property type="project" value="InterPro"/>
</dbReference>
<evidence type="ECO:0000256" key="3">
    <source>
        <dbReference type="ARBA" id="ARBA00023098"/>
    </source>
</evidence>
<dbReference type="SUPFAM" id="SSF48619">
    <property type="entry name" value="Phospholipase A2, PLA2"/>
    <property type="match status" value="1"/>
</dbReference>
<comment type="caution">
    <text evidence="5">The sequence shown here is derived from an EMBL/GenBank/DDBJ whole genome shotgun (WGS) entry which is preliminary data.</text>
</comment>
<dbReference type="EMBL" id="VCGU01000458">
    <property type="protein sequence ID" value="TRY63727.1"/>
    <property type="molecule type" value="Genomic_DNA"/>
</dbReference>
<evidence type="ECO:0000256" key="2">
    <source>
        <dbReference type="ARBA" id="ARBA00022963"/>
    </source>
</evidence>
<name>A0A553NE64_TIGCA</name>
<proteinExistence type="predicted"/>
<dbReference type="InterPro" id="IPR036444">
    <property type="entry name" value="PLipase_A2_dom_sf"/>
</dbReference>
<evidence type="ECO:0000313" key="6">
    <source>
        <dbReference type="Proteomes" id="UP000318571"/>
    </source>
</evidence>
<dbReference type="Gene3D" id="1.20.90.10">
    <property type="entry name" value="Phospholipase A2 domain"/>
    <property type="match status" value="1"/>
</dbReference>